<keyword evidence="2" id="KW-0418">Kinase</keyword>
<dbReference type="GO" id="GO:0008902">
    <property type="term" value="F:hydroxymethylpyrimidine kinase activity"/>
    <property type="evidence" value="ECO:0007669"/>
    <property type="project" value="TreeGrafter"/>
</dbReference>
<dbReference type="OrthoDB" id="43786at2157"/>
<protein>
    <submittedName>
        <fullName evidence="2">Hydroxymethylpyrimidine/phosphomethylpyrimidine kinase</fullName>
    </submittedName>
</protein>
<feature type="domain" description="Pyridoxamine kinase/Phosphomethylpyrimidine kinase" evidence="1">
    <location>
        <begin position="14"/>
        <end position="244"/>
    </location>
</feature>
<name>N0BKT2_9EURY</name>
<dbReference type="CDD" id="cd01169">
    <property type="entry name" value="HMPP_kinase"/>
    <property type="match status" value="1"/>
</dbReference>
<sequence>MANRTSILSIAGLDPSGCAGITLDSAVIRALGFHSCTIVTSITFQNTCKAIGHEVVPREVVEKQLLSILEDLNIAGVKIGVIHEAHTETLKLLNDFDVVVWDPVFKSTTGHTFSDISRIAKRVCEVAKVITPNKYEAEVLSGVKIESIDDARACAEKLSEMLNVSVVITGGGLEGNDVVYDMIRDHVFTVSAEFSDFEIRGTGCAYSTALTCFLTKRKLDDACRLARLYLLSSVKSAKPVGKCHPCVTPATDFVQF</sequence>
<dbReference type="InterPro" id="IPR029056">
    <property type="entry name" value="Ribokinase-like"/>
</dbReference>
<dbReference type="InterPro" id="IPR004399">
    <property type="entry name" value="HMP/HMP-P_kinase_dom"/>
</dbReference>
<evidence type="ECO:0000313" key="2">
    <source>
        <dbReference type="EMBL" id="AGK60820.1"/>
    </source>
</evidence>
<organism evidence="2 3">
    <name type="scientific">Archaeoglobus sulfaticallidus PM70-1</name>
    <dbReference type="NCBI Taxonomy" id="387631"/>
    <lineage>
        <taxon>Archaea</taxon>
        <taxon>Methanobacteriati</taxon>
        <taxon>Methanobacteriota</taxon>
        <taxon>Archaeoglobi</taxon>
        <taxon>Archaeoglobales</taxon>
        <taxon>Archaeoglobaceae</taxon>
        <taxon>Archaeoglobus</taxon>
    </lineage>
</organism>
<dbReference type="PANTHER" id="PTHR20858">
    <property type="entry name" value="PHOSPHOMETHYLPYRIMIDINE KINASE"/>
    <property type="match status" value="1"/>
</dbReference>
<keyword evidence="2" id="KW-0808">Transferase</keyword>
<dbReference type="SUPFAM" id="SSF53613">
    <property type="entry name" value="Ribokinase-like"/>
    <property type="match status" value="1"/>
</dbReference>
<dbReference type="STRING" id="387631.Asulf_00811"/>
<dbReference type="PANTHER" id="PTHR20858:SF17">
    <property type="entry name" value="HYDROXYMETHYLPYRIMIDINE_PHOSPHOMETHYLPYRIMIDINE KINASE THI20-RELATED"/>
    <property type="match status" value="1"/>
</dbReference>
<gene>
    <name evidence="2" type="ORF">Asulf_00811</name>
</gene>
<dbReference type="GeneID" id="15392452"/>
<proteinExistence type="predicted"/>
<dbReference type="eggNOG" id="arCOG00020">
    <property type="taxonomic scope" value="Archaea"/>
</dbReference>
<dbReference type="AlphaFoldDB" id="N0BKT2"/>
<dbReference type="Pfam" id="PF08543">
    <property type="entry name" value="Phos_pyr_kin"/>
    <property type="match status" value="1"/>
</dbReference>
<dbReference type="GO" id="GO:0008972">
    <property type="term" value="F:phosphomethylpyrimidine kinase activity"/>
    <property type="evidence" value="ECO:0007669"/>
    <property type="project" value="InterPro"/>
</dbReference>
<evidence type="ECO:0000313" key="3">
    <source>
        <dbReference type="Proteomes" id="UP000013307"/>
    </source>
</evidence>
<dbReference type="RefSeq" id="WP_015590418.1">
    <property type="nucleotide sequence ID" value="NC_021169.1"/>
</dbReference>
<dbReference type="Proteomes" id="UP000013307">
    <property type="component" value="Chromosome"/>
</dbReference>
<dbReference type="EMBL" id="CP005290">
    <property type="protein sequence ID" value="AGK60820.1"/>
    <property type="molecule type" value="Genomic_DNA"/>
</dbReference>
<dbReference type="GO" id="GO:0009228">
    <property type="term" value="P:thiamine biosynthetic process"/>
    <property type="evidence" value="ECO:0007669"/>
    <property type="project" value="InterPro"/>
</dbReference>
<dbReference type="KEGG" id="ast:Asulf_00811"/>
<dbReference type="GO" id="GO:0005829">
    <property type="term" value="C:cytosol"/>
    <property type="evidence" value="ECO:0007669"/>
    <property type="project" value="TreeGrafter"/>
</dbReference>
<accession>N0BKT2</accession>
<dbReference type="HOGENOM" id="CLU_020520_0_0_2"/>
<reference evidence="2 3" key="1">
    <citation type="journal article" date="2013" name="Genome Announc.">
        <title>Complete Genome Sequence of the Thermophilic and Facultatively Chemolithoautotrophic Sulfate Reducer Archaeoglobus sulfaticallidus Strain PM70-1T.</title>
        <authorList>
            <person name="Stokke R."/>
            <person name="Hocking W.P."/>
            <person name="Steinsbu B.O."/>
            <person name="Steen I.H."/>
        </authorList>
    </citation>
    <scope>NUCLEOTIDE SEQUENCE [LARGE SCALE GENOMIC DNA]</scope>
    <source>
        <strain evidence="2">PM70-1</strain>
    </source>
</reference>
<dbReference type="Gene3D" id="3.40.1190.20">
    <property type="match status" value="1"/>
</dbReference>
<dbReference type="InterPro" id="IPR013749">
    <property type="entry name" value="PM/HMP-P_kinase-1"/>
</dbReference>
<keyword evidence="3" id="KW-1185">Reference proteome</keyword>
<evidence type="ECO:0000259" key="1">
    <source>
        <dbReference type="Pfam" id="PF08543"/>
    </source>
</evidence>